<keyword evidence="3" id="KW-0175">Coiled coil</keyword>
<keyword evidence="2" id="KW-0539">Nucleus</keyword>
<name>A0A4S2MQ06_9PEZI</name>
<reference evidence="6 7" key="1">
    <citation type="submission" date="2019-04" db="EMBL/GenBank/DDBJ databases">
        <title>Comparative genomics and transcriptomics to analyze fruiting body development in filamentous ascomycetes.</title>
        <authorList>
            <consortium name="DOE Joint Genome Institute"/>
            <person name="Lutkenhaus R."/>
            <person name="Traeger S."/>
            <person name="Breuer J."/>
            <person name="Kuo A."/>
            <person name="Lipzen A."/>
            <person name="Pangilinan J."/>
            <person name="Dilworth D."/>
            <person name="Sandor L."/>
            <person name="Poggeler S."/>
            <person name="Barry K."/>
            <person name="Grigoriev I.V."/>
            <person name="Nowrousian M."/>
        </authorList>
    </citation>
    <scope>NUCLEOTIDE SEQUENCE [LARGE SCALE GENOMIC DNA]</scope>
    <source>
        <strain evidence="6 7">CBS 389.68</strain>
    </source>
</reference>
<dbReference type="OrthoDB" id="2285533at2759"/>
<dbReference type="GO" id="GO:0001228">
    <property type="term" value="F:DNA-binding transcription activator activity, RNA polymerase II-specific"/>
    <property type="evidence" value="ECO:0007669"/>
    <property type="project" value="TreeGrafter"/>
</dbReference>
<feature type="coiled-coil region" evidence="3">
    <location>
        <begin position="65"/>
        <end position="99"/>
    </location>
</feature>
<evidence type="ECO:0000256" key="4">
    <source>
        <dbReference type="SAM" id="MobiDB-lite"/>
    </source>
</evidence>
<evidence type="ECO:0000256" key="1">
    <source>
        <dbReference type="ARBA" id="ARBA00004123"/>
    </source>
</evidence>
<organism evidence="6 7">
    <name type="scientific">Ascodesmis nigricans</name>
    <dbReference type="NCBI Taxonomy" id="341454"/>
    <lineage>
        <taxon>Eukaryota</taxon>
        <taxon>Fungi</taxon>
        <taxon>Dikarya</taxon>
        <taxon>Ascomycota</taxon>
        <taxon>Pezizomycotina</taxon>
        <taxon>Pezizomycetes</taxon>
        <taxon>Pezizales</taxon>
        <taxon>Ascodesmidaceae</taxon>
        <taxon>Ascodesmis</taxon>
    </lineage>
</organism>
<feature type="compositionally biased region" description="Polar residues" evidence="4">
    <location>
        <begin position="152"/>
        <end position="167"/>
    </location>
</feature>
<evidence type="ECO:0000256" key="3">
    <source>
        <dbReference type="SAM" id="Coils"/>
    </source>
</evidence>
<dbReference type="SUPFAM" id="SSF57959">
    <property type="entry name" value="Leucine zipper domain"/>
    <property type="match status" value="1"/>
</dbReference>
<evidence type="ECO:0000256" key="2">
    <source>
        <dbReference type="ARBA" id="ARBA00023242"/>
    </source>
</evidence>
<dbReference type="InterPro" id="IPR004827">
    <property type="entry name" value="bZIP"/>
</dbReference>
<feature type="region of interest" description="Disordered" evidence="4">
    <location>
        <begin position="1"/>
        <end position="61"/>
    </location>
</feature>
<accession>A0A4S2MQ06</accession>
<evidence type="ECO:0000313" key="6">
    <source>
        <dbReference type="EMBL" id="TGZ79165.1"/>
    </source>
</evidence>
<dbReference type="Gene3D" id="1.20.5.170">
    <property type="match status" value="1"/>
</dbReference>
<feature type="domain" description="BZIP" evidence="5">
    <location>
        <begin position="53"/>
        <end position="67"/>
    </location>
</feature>
<feature type="compositionally biased region" description="Polar residues" evidence="4">
    <location>
        <begin position="230"/>
        <end position="243"/>
    </location>
</feature>
<dbReference type="PANTHER" id="PTHR40621">
    <property type="entry name" value="TRANSCRIPTION FACTOR KAPC-RELATED"/>
    <property type="match status" value="1"/>
</dbReference>
<dbReference type="GO" id="GO:0000976">
    <property type="term" value="F:transcription cis-regulatory region binding"/>
    <property type="evidence" value="ECO:0007669"/>
    <property type="project" value="InterPro"/>
</dbReference>
<dbReference type="InterPro" id="IPR046347">
    <property type="entry name" value="bZIP_sf"/>
</dbReference>
<proteinExistence type="predicted"/>
<feature type="region of interest" description="Disordered" evidence="4">
    <location>
        <begin position="131"/>
        <end position="183"/>
    </location>
</feature>
<dbReference type="InterPro" id="IPR050936">
    <property type="entry name" value="AP-1-like"/>
</dbReference>
<dbReference type="InParanoid" id="A0A4S2MQ06"/>
<gene>
    <name evidence="6" type="ORF">EX30DRAFT_350483</name>
</gene>
<sequence length="267" mass="29452">MAAVKTSPPRSTTSPASSPEAAVAEQAAAPAVQQPVQKRKGGRKPVYATQEERKMRNRAAQAAFRERRTEYIKHLENTIKQHEEQLSGLQQTSRLAADEVLMLRYKNSLLERILLEKGIDVAAELRTYTGAPQQLPPRPQPLGPPPQTQPLSHQQISHPPPLSQTGSLHRPALNRRPSQQQHKALLGRQDGLFIKASPDPLRAPNPNMSSPSIPTPPSSTAFSFPPRAQDITQPPSTGPQSYYPSPYQTHMEELGKLPRVLPILLTV</sequence>
<dbReference type="AlphaFoldDB" id="A0A4S2MQ06"/>
<dbReference type="CDD" id="cd14688">
    <property type="entry name" value="bZIP_YAP"/>
    <property type="match status" value="1"/>
</dbReference>
<feature type="compositionally biased region" description="Low complexity" evidence="4">
    <location>
        <begin position="14"/>
        <end position="36"/>
    </location>
</feature>
<feature type="compositionally biased region" description="Pro residues" evidence="4">
    <location>
        <begin position="134"/>
        <end position="148"/>
    </location>
</feature>
<dbReference type="Proteomes" id="UP000298138">
    <property type="component" value="Unassembled WGS sequence"/>
</dbReference>
<protein>
    <recommendedName>
        <fullName evidence="5">BZIP domain-containing protein</fullName>
    </recommendedName>
</protein>
<keyword evidence="7" id="KW-1185">Reference proteome</keyword>
<dbReference type="EMBL" id="ML220134">
    <property type="protein sequence ID" value="TGZ79165.1"/>
    <property type="molecule type" value="Genomic_DNA"/>
</dbReference>
<comment type="subcellular location">
    <subcellularLocation>
        <location evidence="1">Nucleus</location>
    </subcellularLocation>
</comment>
<evidence type="ECO:0000259" key="5">
    <source>
        <dbReference type="PROSITE" id="PS00036"/>
    </source>
</evidence>
<feature type="compositionally biased region" description="Low complexity" evidence="4">
    <location>
        <begin position="204"/>
        <end position="226"/>
    </location>
</feature>
<feature type="region of interest" description="Disordered" evidence="4">
    <location>
        <begin position="195"/>
        <end position="243"/>
    </location>
</feature>
<dbReference type="GO" id="GO:0090575">
    <property type="term" value="C:RNA polymerase II transcription regulator complex"/>
    <property type="evidence" value="ECO:0007669"/>
    <property type="project" value="TreeGrafter"/>
</dbReference>
<dbReference type="PANTHER" id="PTHR40621:SF9">
    <property type="entry name" value="MEAB PROTEIN"/>
    <property type="match status" value="1"/>
</dbReference>
<evidence type="ECO:0000313" key="7">
    <source>
        <dbReference type="Proteomes" id="UP000298138"/>
    </source>
</evidence>
<dbReference type="PROSITE" id="PS00036">
    <property type="entry name" value="BZIP_BASIC"/>
    <property type="match status" value="1"/>
</dbReference>